<sequence length="261" mass="30066">MVTREIVQGLRFRKQPKDFDAHKLSQILEAAYMQQRRPDKHTQKKTFSPSTIGYGHGTCPRYWFLAFTGGPYVDQVDALGIANMSNGTQAHERIEALFDASGIRLGNEIEITMDSPPVRGYADVEIEWEGEPVIGEIKTTRQEAFLVRQSTMKPSANHLFQILIYMKARNRKIGFLLYENKNSQEFLIIPIEMTEHNEAIVDKALDWMKNVYKSYEDGQVPNRPLTRRSKICKGCPFYEWCWSDESPEGMIDIPVMEVPKV</sequence>
<dbReference type="Proteomes" id="UP000516151">
    <property type="component" value="Segment"/>
</dbReference>
<keyword evidence="3" id="KW-1185">Reference proteome</keyword>
<dbReference type="GO" id="GO:0004527">
    <property type="term" value="F:exonuclease activity"/>
    <property type="evidence" value="ECO:0007669"/>
    <property type="project" value="UniProtKB-KW"/>
</dbReference>
<keyword evidence="2" id="KW-0269">Exonuclease</keyword>
<protein>
    <submittedName>
        <fullName evidence="2">Cas4 family exonuclease</fullName>
    </submittedName>
</protein>
<feature type="domain" description="DUF83" evidence="1">
    <location>
        <begin position="135"/>
        <end position="243"/>
    </location>
</feature>
<accession>A0A7G9UYS1</accession>
<keyword evidence="2" id="KW-0378">Hydrolase</keyword>
<dbReference type="InterPro" id="IPR022765">
    <property type="entry name" value="Dna2/Cas4_DUF83"/>
</dbReference>
<reference evidence="2 3" key="1">
    <citation type="submission" date="2020-06" db="EMBL/GenBank/DDBJ databases">
        <authorList>
            <person name="Arora M.N."/>
            <person name="Dalling M.T."/>
            <person name="Dawson S.P.M."/>
            <person name="Elia S.N."/>
            <person name="Burke B."/>
            <person name="Shaffer C.D."/>
            <person name="Weston-Hafer K.A."/>
            <person name="Garlena R.A."/>
            <person name="Russell D.A."/>
            <person name="Pope W.H."/>
            <person name="Jacobs-Sera D."/>
            <person name="Hatfull G.F."/>
        </authorList>
    </citation>
    <scope>NUCLEOTIDE SEQUENCE [LARGE SCALE GENOMIC DNA]</scope>
</reference>
<dbReference type="KEGG" id="vg:77927368"/>
<evidence type="ECO:0000259" key="1">
    <source>
        <dbReference type="Pfam" id="PF01930"/>
    </source>
</evidence>
<organism evidence="2 3">
    <name type="scientific">Streptomyces phage Faust</name>
    <dbReference type="NCBI Taxonomy" id="2767565"/>
    <lineage>
        <taxon>Viruses</taxon>
        <taxon>Duplodnaviria</taxon>
        <taxon>Heunggongvirae</taxon>
        <taxon>Uroviricota</taxon>
        <taxon>Caudoviricetes</taxon>
        <taxon>Stanwilliamsviridae</taxon>
        <taxon>Loccivirinae</taxon>
        <taxon>Faustvirus</taxon>
        <taxon>Faustvirus faust</taxon>
    </lineage>
</organism>
<gene>
    <name evidence="2" type="primary">73</name>
    <name evidence="2" type="ORF">SEA_FAUST_73</name>
</gene>
<dbReference type="InterPro" id="IPR011604">
    <property type="entry name" value="PDDEXK-like_dom_sf"/>
</dbReference>
<evidence type="ECO:0000313" key="2">
    <source>
        <dbReference type="EMBL" id="QNN99176.1"/>
    </source>
</evidence>
<dbReference type="GeneID" id="77927368"/>
<keyword evidence="2" id="KW-0540">Nuclease</keyword>
<dbReference type="EMBL" id="MT684598">
    <property type="protein sequence ID" value="QNN99176.1"/>
    <property type="molecule type" value="Genomic_DNA"/>
</dbReference>
<name>A0A7G9UYS1_9CAUD</name>
<evidence type="ECO:0000313" key="3">
    <source>
        <dbReference type="Proteomes" id="UP000516151"/>
    </source>
</evidence>
<dbReference type="RefSeq" id="YP_010651683.1">
    <property type="nucleotide sequence ID" value="NC_070783.1"/>
</dbReference>
<dbReference type="Pfam" id="PF01930">
    <property type="entry name" value="Cas_Cas4"/>
    <property type="match status" value="1"/>
</dbReference>
<proteinExistence type="predicted"/>
<dbReference type="Gene3D" id="3.90.320.10">
    <property type="match status" value="1"/>
</dbReference>